<protein>
    <submittedName>
        <fullName evidence="1">Uncharacterized protein</fullName>
    </submittedName>
</protein>
<name>A0A382P738_9ZZZZ</name>
<dbReference type="AlphaFoldDB" id="A0A382P738"/>
<evidence type="ECO:0000313" key="1">
    <source>
        <dbReference type="EMBL" id="SVC68650.1"/>
    </source>
</evidence>
<organism evidence="1">
    <name type="scientific">marine metagenome</name>
    <dbReference type="NCBI Taxonomy" id="408172"/>
    <lineage>
        <taxon>unclassified sequences</taxon>
        <taxon>metagenomes</taxon>
        <taxon>ecological metagenomes</taxon>
    </lineage>
</organism>
<sequence>MVELTKEIKCLIVETLYLEDITPD</sequence>
<gene>
    <name evidence="1" type="ORF">METZ01_LOCUS321504</name>
</gene>
<reference evidence="1" key="1">
    <citation type="submission" date="2018-05" db="EMBL/GenBank/DDBJ databases">
        <authorList>
            <person name="Lanie J.A."/>
            <person name="Ng W.-L."/>
            <person name="Kazmierczak K.M."/>
            <person name="Andrzejewski T.M."/>
            <person name="Davidsen T.M."/>
            <person name="Wayne K.J."/>
            <person name="Tettelin H."/>
            <person name="Glass J.I."/>
            <person name="Rusch D."/>
            <person name="Podicherti R."/>
            <person name="Tsui H.-C.T."/>
            <person name="Winkler M.E."/>
        </authorList>
    </citation>
    <scope>NUCLEOTIDE SEQUENCE</scope>
</reference>
<dbReference type="EMBL" id="UINC01105032">
    <property type="protein sequence ID" value="SVC68650.1"/>
    <property type="molecule type" value="Genomic_DNA"/>
</dbReference>
<proteinExistence type="predicted"/>
<feature type="non-terminal residue" evidence="1">
    <location>
        <position position="24"/>
    </location>
</feature>
<accession>A0A382P738</accession>